<comment type="caution">
    <text evidence="2">The sequence shown here is derived from an EMBL/GenBank/DDBJ whole genome shotgun (WGS) entry which is preliminary data.</text>
</comment>
<keyword evidence="3" id="KW-1185">Reference proteome</keyword>
<proteinExistence type="predicted"/>
<feature type="compositionally biased region" description="Basic and acidic residues" evidence="1">
    <location>
        <begin position="45"/>
        <end position="54"/>
    </location>
</feature>
<protein>
    <submittedName>
        <fullName evidence="2">Uncharacterized protein</fullName>
    </submittedName>
</protein>
<evidence type="ECO:0000313" key="3">
    <source>
        <dbReference type="Proteomes" id="UP000276443"/>
    </source>
</evidence>
<gene>
    <name evidence="2" type="ORF">EDC24_2118</name>
</gene>
<dbReference type="AlphaFoldDB" id="A0A3N5BQS7"/>
<feature type="region of interest" description="Disordered" evidence="1">
    <location>
        <begin position="45"/>
        <end position="64"/>
    </location>
</feature>
<dbReference type="EMBL" id="RKRF01000010">
    <property type="protein sequence ID" value="RPF52128.1"/>
    <property type="molecule type" value="Genomic_DNA"/>
</dbReference>
<evidence type="ECO:0000313" key="2">
    <source>
        <dbReference type="EMBL" id="RPF52128.1"/>
    </source>
</evidence>
<dbReference type="Proteomes" id="UP000276443">
    <property type="component" value="Unassembled WGS sequence"/>
</dbReference>
<organism evidence="2 3">
    <name type="scientific">Aquisalibacillus elongatus</name>
    <dbReference type="NCBI Taxonomy" id="485577"/>
    <lineage>
        <taxon>Bacteria</taxon>
        <taxon>Bacillati</taxon>
        <taxon>Bacillota</taxon>
        <taxon>Bacilli</taxon>
        <taxon>Bacillales</taxon>
        <taxon>Bacillaceae</taxon>
        <taxon>Aquisalibacillus</taxon>
    </lineage>
</organism>
<evidence type="ECO:0000256" key="1">
    <source>
        <dbReference type="SAM" id="MobiDB-lite"/>
    </source>
</evidence>
<sequence>MVGYILPVDFHQYQQYQRRHITKSQKSNLALEKIFRAELKELKRGQEEDLHEQSNENSVSAYKPTKVYQPTESKYTKFNHNQLADITGKGRYFSETI</sequence>
<name>A0A3N5BQS7_9BACI</name>
<reference evidence="2 3" key="1">
    <citation type="submission" date="2018-11" db="EMBL/GenBank/DDBJ databases">
        <title>Genomic Encyclopedia of Type Strains, Phase IV (KMG-IV): sequencing the most valuable type-strain genomes for metagenomic binning, comparative biology and taxonomic classification.</title>
        <authorList>
            <person name="Goeker M."/>
        </authorList>
    </citation>
    <scope>NUCLEOTIDE SEQUENCE [LARGE SCALE GENOMIC DNA]</scope>
    <source>
        <strain evidence="2 3">DSM 18090</strain>
    </source>
</reference>
<accession>A0A3N5BQS7</accession>